<protein>
    <recommendedName>
        <fullName evidence="3">Sulfotransferase family protein</fullName>
    </recommendedName>
</protein>
<sequence length="257" mass="29621">MRNLIKQNAESFLSRYPKVFFCHIPKCAGVSLSNAIHASLYPSIFKATRISSHIDLKASKISAQLLDIDMIMAREVQLAFHLSDKYKRFTTGHCRARPEIVDNFSDTWNFVTILRDPNKRFVSEFVYNKYKESDWMRHSDEIEDYLSSAAALHSATTYARYFSKYNNAEEIFANEDEAITSAITNLKSFAVSGTLEKLDEWQNKFNSHFQTRIKIDSKNSSPNKTESSNLYENKDIMSKIQNISRIDYAIYSSLVNA</sequence>
<evidence type="ECO:0000313" key="2">
    <source>
        <dbReference type="Proteomes" id="UP000056750"/>
    </source>
</evidence>
<evidence type="ECO:0000313" key="1">
    <source>
        <dbReference type="EMBL" id="AMJ74007.1"/>
    </source>
</evidence>
<organism evidence="1 2">
    <name type="scientific">Alteromonas stellipolaris</name>
    <dbReference type="NCBI Taxonomy" id="233316"/>
    <lineage>
        <taxon>Bacteria</taxon>
        <taxon>Pseudomonadati</taxon>
        <taxon>Pseudomonadota</taxon>
        <taxon>Gammaproteobacteria</taxon>
        <taxon>Alteromonadales</taxon>
        <taxon>Alteromonadaceae</taxon>
        <taxon>Alteromonas/Salinimonas group</taxon>
        <taxon>Alteromonas</taxon>
    </lineage>
</organism>
<dbReference type="InterPro" id="IPR027417">
    <property type="entry name" value="P-loop_NTPase"/>
</dbReference>
<dbReference type="Gene3D" id="3.40.50.300">
    <property type="entry name" value="P-loop containing nucleotide triphosphate hydrolases"/>
    <property type="match status" value="1"/>
</dbReference>
<name>A0ABM5YHN8_9ALTE</name>
<reference evidence="1 2" key="1">
    <citation type="submission" date="2015-12" db="EMBL/GenBank/DDBJ databases">
        <title>Intraspecies pangenome expansion in the marine bacterium Alteromonas.</title>
        <authorList>
            <person name="Lopez-Perez M."/>
            <person name="Rodriguez-Valera F."/>
        </authorList>
    </citation>
    <scope>NUCLEOTIDE SEQUENCE [LARGE SCALE GENOMIC DNA]</scope>
    <source>
        <strain evidence="1 2">LMG 21861</strain>
    </source>
</reference>
<dbReference type="Pfam" id="PF03567">
    <property type="entry name" value="Sulfotransfer_2"/>
    <property type="match status" value="1"/>
</dbReference>
<dbReference type="InterPro" id="IPR005331">
    <property type="entry name" value="Sulfotransferase"/>
</dbReference>
<gene>
    <name evidence="1" type="ORF">AVL57_08465</name>
</gene>
<dbReference type="SUPFAM" id="SSF52540">
    <property type="entry name" value="P-loop containing nucleoside triphosphate hydrolases"/>
    <property type="match status" value="1"/>
</dbReference>
<dbReference type="RefSeq" id="WP_057792521.1">
    <property type="nucleotide sequence ID" value="NZ_CP013926.1"/>
</dbReference>
<dbReference type="EMBL" id="CP013926">
    <property type="protein sequence ID" value="AMJ74007.1"/>
    <property type="molecule type" value="Genomic_DNA"/>
</dbReference>
<proteinExistence type="predicted"/>
<dbReference type="Proteomes" id="UP000056750">
    <property type="component" value="Chromosome"/>
</dbReference>
<accession>A0ABM5YHN8</accession>
<keyword evidence="2" id="KW-1185">Reference proteome</keyword>
<evidence type="ECO:0008006" key="3">
    <source>
        <dbReference type="Google" id="ProtNLM"/>
    </source>
</evidence>